<reference evidence="2 3" key="1">
    <citation type="submission" date="2012-01" db="EMBL/GenBank/DDBJ databases">
        <title>Improved High-Quality Draft sequence of Metallosphaera yellowstonensis MK1.</title>
        <authorList>
            <consortium name="US DOE Joint Genome Institute"/>
            <person name="Lucas S."/>
            <person name="Han J."/>
            <person name="Cheng J.-F."/>
            <person name="Goodwin L."/>
            <person name="Pitluck S."/>
            <person name="Peters L."/>
            <person name="Teshima H."/>
            <person name="Detter J.C."/>
            <person name="Han C."/>
            <person name="Tapia R."/>
            <person name="Land M."/>
            <person name="Hauser L."/>
            <person name="Kyrpides N."/>
            <person name="Kozubal M."/>
            <person name="Macur R.E."/>
            <person name="Jay Z."/>
            <person name="Inskeep W."/>
            <person name="Woyke T."/>
        </authorList>
    </citation>
    <scope>NUCLEOTIDE SEQUENCE [LARGE SCALE GENOMIC DNA]</scope>
    <source>
        <strain evidence="2 3">MK1</strain>
    </source>
</reference>
<evidence type="ECO:0000313" key="3">
    <source>
        <dbReference type="Proteomes" id="UP000003980"/>
    </source>
</evidence>
<dbReference type="OrthoDB" id="27972at2157"/>
<accession>H2C664</accession>
<dbReference type="InterPro" id="IPR004521">
    <property type="entry name" value="Uncharacterised_CHP00451"/>
</dbReference>
<dbReference type="Gene3D" id="2.30.130.10">
    <property type="entry name" value="PUA domain"/>
    <property type="match status" value="1"/>
</dbReference>
<dbReference type="Proteomes" id="UP000003980">
    <property type="component" value="Unassembled WGS sequence"/>
</dbReference>
<dbReference type="Gene3D" id="3.10.450.120">
    <property type="entry name" value="Pre-PUA domain, domain 1"/>
    <property type="match status" value="1"/>
</dbReference>
<dbReference type="NCBIfam" id="TIGR00451">
    <property type="entry name" value="unchar_dom_2"/>
    <property type="match status" value="1"/>
</dbReference>
<dbReference type="GO" id="GO:0001731">
    <property type="term" value="P:formation of translation preinitiation complex"/>
    <property type="evidence" value="ECO:0007669"/>
    <property type="project" value="TreeGrafter"/>
</dbReference>
<dbReference type="SUPFAM" id="SSF88802">
    <property type="entry name" value="Pre-PUA domain"/>
    <property type="match status" value="1"/>
</dbReference>
<dbReference type="InterPro" id="IPR015266">
    <property type="entry name" value="DUF1947"/>
</dbReference>
<dbReference type="SUPFAM" id="SSF88697">
    <property type="entry name" value="PUA domain-like"/>
    <property type="match status" value="1"/>
</dbReference>
<dbReference type="InterPro" id="IPR002478">
    <property type="entry name" value="PUA"/>
</dbReference>
<organism evidence="2 3">
    <name type="scientific">Metallosphaera yellowstonensis MK1</name>
    <dbReference type="NCBI Taxonomy" id="671065"/>
    <lineage>
        <taxon>Archaea</taxon>
        <taxon>Thermoproteota</taxon>
        <taxon>Thermoprotei</taxon>
        <taxon>Sulfolobales</taxon>
        <taxon>Sulfolobaceae</taxon>
        <taxon>Metallosphaera</taxon>
    </lineage>
</organism>
<dbReference type="PANTHER" id="PTHR22798">
    <property type="entry name" value="MCT-1 PROTEIN"/>
    <property type="match status" value="1"/>
</dbReference>
<evidence type="ECO:0000259" key="1">
    <source>
        <dbReference type="SMART" id="SM00359"/>
    </source>
</evidence>
<dbReference type="InterPro" id="IPR022430">
    <property type="entry name" value="CHP03684"/>
</dbReference>
<dbReference type="PROSITE" id="PS50890">
    <property type="entry name" value="PUA"/>
    <property type="match status" value="1"/>
</dbReference>
<dbReference type="PANTHER" id="PTHR22798:SF0">
    <property type="entry name" value="MALIGNANT T-CELL-AMPLIFIED SEQUENCE 1"/>
    <property type="match status" value="1"/>
</dbReference>
<dbReference type="STRING" id="671065.MetMK1DRAFT_00020400"/>
<dbReference type="InterPro" id="IPR015947">
    <property type="entry name" value="PUA-like_sf"/>
</dbReference>
<name>H2C664_9CREN</name>
<dbReference type="HOGENOM" id="CLU_090468_1_1_2"/>
<protein>
    <submittedName>
        <fullName evidence="2">Universal archaeal PUA-domain protein</fullName>
    </submittedName>
</protein>
<keyword evidence="3" id="KW-1185">Reference proteome</keyword>
<dbReference type="NCBIfam" id="TIGR03684">
    <property type="entry name" value="arCOG00985"/>
    <property type="match status" value="1"/>
</dbReference>
<dbReference type="GO" id="GO:0003723">
    <property type="term" value="F:RNA binding"/>
    <property type="evidence" value="ECO:0007669"/>
    <property type="project" value="InterPro"/>
</dbReference>
<dbReference type="AlphaFoldDB" id="H2C664"/>
<dbReference type="Pfam" id="PF09183">
    <property type="entry name" value="DUF1947"/>
    <property type="match status" value="1"/>
</dbReference>
<feature type="domain" description="PUA" evidence="1">
    <location>
        <begin position="70"/>
        <end position="144"/>
    </location>
</feature>
<evidence type="ECO:0000313" key="2">
    <source>
        <dbReference type="EMBL" id="EHP69291.1"/>
    </source>
</evidence>
<sequence>MQKHLLSQKERKEFLSRIKALYGVDLSSENVEIGKEKKLIYYYLDGKLSFFTEDLIPTLCFLQEHRVTLPTVKVDEGAVKALARGADLFAPGVVETSGEITPGTLLLVLTKTEIPVAIMRASQEVQEALSNKKGKVSTSIHWIGDEIWKMCSKR</sequence>
<dbReference type="Pfam" id="PF01472">
    <property type="entry name" value="PUA"/>
    <property type="match status" value="1"/>
</dbReference>
<dbReference type="InterPro" id="IPR036974">
    <property type="entry name" value="PUA_sf"/>
</dbReference>
<gene>
    <name evidence="2" type="ORF">MetMK1DRAFT_00020400</name>
</gene>
<dbReference type="SMART" id="SM00359">
    <property type="entry name" value="PUA"/>
    <property type="match status" value="1"/>
</dbReference>
<dbReference type="RefSeq" id="WP_009073192.1">
    <property type="nucleotide sequence ID" value="NZ_JH597768.1"/>
</dbReference>
<proteinExistence type="predicted"/>
<dbReference type="InterPro" id="IPR016437">
    <property type="entry name" value="MCT-1/Tma20"/>
</dbReference>
<dbReference type="eggNOG" id="arCOG00985">
    <property type="taxonomic scope" value="Archaea"/>
</dbReference>
<dbReference type="PIRSF" id="PIRSF005067">
    <property type="entry name" value="Tma_RNA-bind_prd"/>
    <property type="match status" value="1"/>
</dbReference>
<dbReference type="EMBL" id="JH597768">
    <property type="protein sequence ID" value="EHP69291.1"/>
    <property type="molecule type" value="Genomic_DNA"/>
</dbReference>